<keyword evidence="2 3" id="KW-0548">Nucleotidyltransferase</keyword>
<proteinExistence type="predicted"/>
<sequence length="227" mass="23045">MPAAVVVLAAGSGSRVGADTNKVLLPLAGRPLLAWSVLAALDVDDVATIVVVGRPEDRDALTEAISPLLGDREVLLVDGGATRHASEDAALAVLAPAIERGEVDVVAIHDGARPLARPELFALAIDTAREHGAAVPTVDLSGLADRDPTAGVLSGGEVVGVQTPQAFRAEPLLAAYRAAAVDGFAGTDTAACLELYADLPIRAVPGGAANLKVTYAEDLRTAEALLA</sequence>
<dbReference type="Gene3D" id="3.90.550.10">
    <property type="entry name" value="Spore Coat Polysaccharide Biosynthesis Protein SpsA, Chain A"/>
    <property type="match status" value="1"/>
</dbReference>
<evidence type="ECO:0000313" key="3">
    <source>
        <dbReference type="EMBL" id="NYJ02790.1"/>
    </source>
</evidence>
<keyword evidence="1 3" id="KW-0808">Transferase</keyword>
<dbReference type="EC" id="2.7.7.60" evidence="3"/>
<evidence type="ECO:0000256" key="1">
    <source>
        <dbReference type="ARBA" id="ARBA00022679"/>
    </source>
</evidence>
<protein>
    <submittedName>
        <fullName evidence="3">2-C-methyl-D-erythritol 4-phosphate cytidylyltransferase</fullName>
        <ecNumber evidence="3">2.7.7.60</ecNumber>
    </submittedName>
</protein>
<dbReference type="PANTHER" id="PTHR32125">
    <property type="entry name" value="2-C-METHYL-D-ERYTHRITOL 4-PHOSPHATE CYTIDYLYLTRANSFERASE, CHLOROPLASTIC"/>
    <property type="match status" value="1"/>
</dbReference>
<comment type="caution">
    <text evidence="3">The sequence shown here is derived from an EMBL/GenBank/DDBJ whole genome shotgun (WGS) entry which is preliminary data.</text>
</comment>
<dbReference type="InterPro" id="IPR029044">
    <property type="entry name" value="Nucleotide-diphossugar_trans"/>
</dbReference>
<dbReference type="Pfam" id="PF01128">
    <property type="entry name" value="IspD"/>
    <property type="match status" value="1"/>
</dbReference>
<evidence type="ECO:0000313" key="4">
    <source>
        <dbReference type="Proteomes" id="UP000530424"/>
    </source>
</evidence>
<evidence type="ECO:0000256" key="2">
    <source>
        <dbReference type="ARBA" id="ARBA00022695"/>
    </source>
</evidence>
<dbReference type="InterPro" id="IPR034683">
    <property type="entry name" value="IspD/TarI"/>
</dbReference>
<name>A0A853C3S5_9ACTN</name>
<reference evidence="3 4" key="1">
    <citation type="submission" date="2020-07" db="EMBL/GenBank/DDBJ databases">
        <title>Sequencing the genomes of 1000 actinobacteria strains.</title>
        <authorList>
            <person name="Klenk H.-P."/>
        </authorList>
    </citation>
    <scope>NUCLEOTIDE SEQUENCE [LARGE SCALE GENOMIC DNA]</scope>
    <source>
        <strain evidence="3 4">DSM 103833</strain>
    </source>
</reference>
<gene>
    <name evidence="3" type="ORF">HNR19_003488</name>
</gene>
<keyword evidence="4" id="KW-1185">Reference proteome</keyword>
<organism evidence="3 4">
    <name type="scientific">Nocardioides thalensis</name>
    <dbReference type="NCBI Taxonomy" id="1914755"/>
    <lineage>
        <taxon>Bacteria</taxon>
        <taxon>Bacillati</taxon>
        <taxon>Actinomycetota</taxon>
        <taxon>Actinomycetes</taxon>
        <taxon>Propionibacteriales</taxon>
        <taxon>Nocardioidaceae</taxon>
        <taxon>Nocardioides</taxon>
    </lineage>
</organism>
<dbReference type="RefSeq" id="WP_179669109.1">
    <property type="nucleotide sequence ID" value="NZ_JACCFP010000001.1"/>
</dbReference>
<dbReference type="CDD" id="cd02516">
    <property type="entry name" value="CDP-ME_synthetase"/>
    <property type="match status" value="1"/>
</dbReference>
<dbReference type="PANTHER" id="PTHR32125:SF4">
    <property type="entry name" value="2-C-METHYL-D-ERYTHRITOL 4-PHOSPHATE CYTIDYLYLTRANSFERASE, CHLOROPLASTIC"/>
    <property type="match status" value="1"/>
</dbReference>
<dbReference type="AlphaFoldDB" id="A0A853C3S5"/>
<dbReference type="InterPro" id="IPR050088">
    <property type="entry name" value="IspD/TarI_cytidylyltransf_bact"/>
</dbReference>
<dbReference type="SUPFAM" id="SSF53448">
    <property type="entry name" value="Nucleotide-diphospho-sugar transferases"/>
    <property type="match status" value="1"/>
</dbReference>
<dbReference type="EMBL" id="JACCFP010000001">
    <property type="protein sequence ID" value="NYJ02790.1"/>
    <property type="molecule type" value="Genomic_DNA"/>
</dbReference>
<dbReference type="Proteomes" id="UP000530424">
    <property type="component" value="Unassembled WGS sequence"/>
</dbReference>
<accession>A0A853C3S5</accession>
<dbReference type="GO" id="GO:0050518">
    <property type="term" value="F:2-C-methyl-D-erythritol 4-phosphate cytidylyltransferase activity"/>
    <property type="evidence" value="ECO:0007669"/>
    <property type="project" value="UniProtKB-EC"/>
</dbReference>